<name>A0A645I047_9ZZZZ</name>
<dbReference type="AlphaFoldDB" id="A0A645I047"/>
<evidence type="ECO:0000313" key="1">
    <source>
        <dbReference type="EMBL" id="MPN44637.1"/>
    </source>
</evidence>
<organism evidence="1">
    <name type="scientific">bioreactor metagenome</name>
    <dbReference type="NCBI Taxonomy" id="1076179"/>
    <lineage>
        <taxon>unclassified sequences</taxon>
        <taxon>metagenomes</taxon>
        <taxon>ecological metagenomes</taxon>
    </lineage>
</organism>
<dbReference type="EMBL" id="VSSQ01103903">
    <property type="protein sequence ID" value="MPN44637.1"/>
    <property type="molecule type" value="Genomic_DNA"/>
</dbReference>
<protein>
    <submittedName>
        <fullName evidence="1">Uncharacterized protein</fullName>
    </submittedName>
</protein>
<accession>A0A645I047</accession>
<sequence length="67" mass="7036">MAITEAGSVNDVRPVQPPKAVYSMDLRPSASVNDESPVQLANASPLITNTEEGIVTDSIVGQLLNTL</sequence>
<proteinExistence type="predicted"/>
<reference evidence="1" key="1">
    <citation type="submission" date="2019-08" db="EMBL/GenBank/DDBJ databases">
        <authorList>
            <person name="Kucharzyk K."/>
            <person name="Murdoch R.W."/>
            <person name="Higgins S."/>
            <person name="Loffler F."/>
        </authorList>
    </citation>
    <scope>NUCLEOTIDE SEQUENCE</scope>
</reference>
<comment type="caution">
    <text evidence="1">The sequence shown here is derived from an EMBL/GenBank/DDBJ whole genome shotgun (WGS) entry which is preliminary data.</text>
</comment>
<gene>
    <name evidence="1" type="ORF">SDC9_192202</name>
</gene>